<dbReference type="Proteomes" id="UP000515512">
    <property type="component" value="Chromosome"/>
</dbReference>
<dbReference type="InterPro" id="IPR000412">
    <property type="entry name" value="ABC_2_transport"/>
</dbReference>
<evidence type="ECO:0000256" key="1">
    <source>
        <dbReference type="ARBA" id="ARBA00004141"/>
    </source>
</evidence>
<dbReference type="InterPro" id="IPR013525">
    <property type="entry name" value="ABC2_TM"/>
</dbReference>
<evidence type="ECO:0000256" key="3">
    <source>
        <dbReference type="ARBA" id="ARBA00022989"/>
    </source>
</evidence>
<feature type="transmembrane region" description="Helical" evidence="6">
    <location>
        <begin position="69"/>
        <end position="93"/>
    </location>
</feature>
<feature type="transmembrane region" description="Helical" evidence="6">
    <location>
        <begin position="35"/>
        <end position="57"/>
    </location>
</feature>
<reference evidence="8 9" key="1">
    <citation type="submission" date="2020-07" db="EMBL/GenBank/DDBJ databases">
        <authorList>
            <person name="Zhuang K."/>
            <person name="Ran Y."/>
        </authorList>
    </citation>
    <scope>NUCLEOTIDE SEQUENCE [LARGE SCALE GENOMIC DNA]</scope>
    <source>
        <strain evidence="8 9">WCH-YHL-001</strain>
    </source>
</reference>
<dbReference type="GO" id="GO:0140359">
    <property type="term" value="F:ABC-type transporter activity"/>
    <property type="evidence" value="ECO:0007669"/>
    <property type="project" value="InterPro"/>
</dbReference>
<dbReference type="InterPro" id="IPR047817">
    <property type="entry name" value="ABC2_TM_bact-type"/>
</dbReference>
<evidence type="ECO:0000259" key="7">
    <source>
        <dbReference type="PROSITE" id="PS51012"/>
    </source>
</evidence>
<evidence type="ECO:0000256" key="4">
    <source>
        <dbReference type="ARBA" id="ARBA00023136"/>
    </source>
</evidence>
<dbReference type="PIRSF" id="PIRSF006648">
    <property type="entry name" value="DrrB"/>
    <property type="match status" value="1"/>
</dbReference>
<protein>
    <recommendedName>
        <fullName evidence="6">Transport permease protein</fullName>
    </recommendedName>
</protein>
<proteinExistence type="inferred from homology"/>
<keyword evidence="4 6" id="KW-0472">Membrane</keyword>
<keyword evidence="2 6" id="KW-0812">Transmembrane</keyword>
<dbReference type="GO" id="GO:0046677">
    <property type="term" value="P:response to antibiotic"/>
    <property type="evidence" value="ECO:0007669"/>
    <property type="project" value="UniProtKB-KW"/>
</dbReference>
<dbReference type="PROSITE" id="PS51012">
    <property type="entry name" value="ABC_TM2"/>
    <property type="match status" value="1"/>
</dbReference>
<dbReference type="KEGG" id="nhu:H0264_00400"/>
<evidence type="ECO:0000256" key="6">
    <source>
        <dbReference type="RuleBase" id="RU361157"/>
    </source>
</evidence>
<keyword evidence="6" id="KW-0813">Transport</keyword>
<evidence type="ECO:0000256" key="2">
    <source>
        <dbReference type="ARBA" id="ARBA00022692"/>
    </source>
</evidence>
<dbReference type="GO" id="GO:0043190">
    <property type="term" value="C:ATP-binding cassette (ABC) transporter complex"/>
    <property type="evidence" value="ECO:0007669"/>
    <property type="project" value="InterPro"/>
</dbReference>
<dbReference type="RefSeq" id="WP_181582110.1">
    <property type="nucleotide sequence ID" value="NZ_CP059399.1"/>
</dbReference>
<keyword evidence="9" id="KW-1185">Reference proteome</keyword>
<evidence type="ECO:0000313" key="9">
    <source>
        <dbReference type="Proteomes" id="UP000515512"/>
    </source>
</evidence>
<evidence type="ECO:0000313" key="8">
    <source>
        <dbReference type="EMBL" id="QLY30912.1"/>
    </source>
</evidence>
<evidence type="ECO:0000256" key="5">
    <source>
        <dbReference type="ARBA" id="ARBA00023251"/>
    </source>
</evidence>
<sequence>MTTITGTPLAAPLKSHPLADVKTMLMRNLLHAKRYPSMVFALIVMPVMLLLLFNYVFGGALGAPTGEKYINYLTPGMMLMIPAYMVAGVAVSISTDMTKGIVNRFRSMHISQSALLTGEVLGSWIMGMLGVLGMTLVALLIGFRPHANPLEWLAAFGLIGLVIFALSWLGVAFGLIAQTPESASNMPMPILFLPFLGSGLVPTDTMSNGVKQFAEYQPFTPITETLRGLLMGTEIGHNGILALAWCLAIAVGGFFWSTSLFRRKTR</sequence>
<keyword evidence="5" id="KW-0046">Antibiotic resistance</keyword>
<dbReference type="PANTHER" id="PTHR43229">
    <property type="entry name" value="NODULATION PROTEIN J"/>
    <property type="match status" value="1"/>
</dbReference>
<comment type="subcellular location">
    <subcellularLocation>
        <location evidence="6">Cell membrane</location>
        <topology evidence="6">Multi-pass membrane protein</topology>
    </subcellularLocation>
    <subcellularLocation>
        <location evidence="1">Membrane</location>
        <topology evidence="1">Multi-pass membrane protein</topology>
    </subcellularLocation>
</comment>
<feature type="transmembrane region" description="Helical" evidence="6">
    <location>
        <begin position="240"/>
        <end position="261"/>
    </location>
</feature>
<keyword evidence="3 6" id="KW-1133">Transmembrane helix</keyword>
<dbReference type="AlphaFoldDB" id="A0A7D6V9B2"/>
<feature type="transmembrane region" description="Helical" evidence="6">
    <location>
        <begin position="153"/>
        <end position="176"/>
    </location>
</feature>
<dbReference type="InterPro" id="IPR051784">
    <property type="entry name" value="Nod_factor_ABC_transporter"/>
</dbReference>
<dbReference type="EMBL" id="CP059399">
    <property type="protein sequence ID" value="QLY30912.1"/>
    <property type="molecule type" value="Genomic_DNA"/>
</dbReference>
<accession>A0A7D6V9B2</accession>
<feature type="transmembrane region" description="Helical" evidence="6">
    <location>
        <begin position="114"/>
        <end position="141"/>
    </location>
</feature>
<name>A0A7D6V9B2_9NOCA</name>
<keyword evidence="6" id="KW-1003">Cell membrane</keyword>
<dbReference type="Pfam" id="PF01061">
    <property type="entry name" value="ABC2_membrane"/>
    <property type="match status" value="1"/>
</dbReference>
<gene>
    <name evidence="8" type="ORF">H0264_00400</name>
</gene>
<feature type="domain" description="ABC transmembrane type-2" evidence="7">
    <location>
        <begin position="37"/>
        <end position="264"/>
    </location>
</feature>
<feature type="transmembrane region" description="Helical" evidence="6">
    <location>
        <begin position="183"/>
        <end position="201"/>
    </location>
</feature>
<comment type="similarity">
    <text evidence="6">Belongs to the ABC-2 integral membrane protein family.</text>
</comment>
<dbReference type="PANTHER" id="PTHR43229:SF2">
    <property type="entry name" value="NODULATION PROTEIN J"/>
    <property type="match status" value="1"/>
</dbReference>
<organism evidence="8 9">
    <name type="scientific">Nocardia huaxiensis</name>
    <dbReference type="NCBI Taxonomy" id="2755382"/>
    <lineage>
        <taxon>Bacteria</taxon>
        <taxon>Bacillati</taxon>
        <taxon>Actinomycetota</taxon>
        <taxon>Actinomycetes</taxon>
        <taxon>Mycobacteriales</taxon>
        <taxon>Nocardiaceae</taxon>
        <taxon>Nocardia</taxon>
    </lineage>
</organism>